<keyword evidence="1" id="KW-0175">Coiled coil</keyword>
<gene>
    <name evidence="3" type="ORF">LIER_38971</name>
</gene>
<accession>A0AAV3Q8G9</accession>
<name>A0AAV3Q8G9_LITER</name>
<dbReference type="AlphaFoldDB" id="A0AAV3Q8G9"/>
<reference evidence="3 4" key="1">
    <citation type="submission" date="2024-01" db="EMBL/GenBank/DDBJ databases">
        <title>The complete chloroplast genome sequence of Lithospermum erythrorhizon: insights into the phylogenetic relationship among Boraginaceae species and the maternal lineages of purple gromwells.</title>
        <authorList>
            <person name="Okada T."/>
            <person name="Watanabe K."/>
        </authorList>
    </citation>
    <scope>NUCLEOTIDE SEQUENCE [LARGE SCALE GENOMIC DNA]</scope>
</reference>
<feature type="coiled-coil region" evidence="1">
    <location>
        <begin position="46"/>
        <end position="80"/>
    </location>
</feature>
<sequence>MSSIYQHALELDGELTRERAKVDRPKKWLQELHPKMVAADHFPWELALAAQDLKKAEEKRNAALQTARSARRERDDLRRAYCQDSPLRCRPVGFCSALSRPNPLTPCPGGGVQAPVPFRVAGQHSSPSSYLSGPLASRP</sequence>
<proteinExistence type="predicted"/>
<dbReference type="EMBL" id="BAABME010020322">
    <property type="protein sequence ID" value="GAA0160074.1"/>
    <property type="molecule type" value="Genomic_DNA"/>
</dbReference>
<comment type="caution">
    <text evidence="3">The sequence shown here is derived from an EMBL/GenBank/DDBJ whole genome shotgun (WGS) entry which is preliminary data.</text>
</comment>
<dbReference type="Proteomes" id="UP001454036">
    <property type="component" value="Unassembled WGS sequence"/>
</dbReference>
<organism evidence="3 4">
    <name type="scientific">Lithospermum erythrorhizon</name>
    <name type="common">Purple gromwell</name>
    <name type="synonym">Lithospermum officinale var. erythrorhizon</name>
    <dbReference type="NCBI Taxonomy" id="34254"/>
    <lineage>
        <taxon>Eukaryota</taxon>
        <taxon>Viridiplantae</taxon>
        <taxon>Streptophyta</taxon>
        <taxon>Embryophyta</taxon>
        <taxon>Tracheophyta</taxon>
        <taxon>Spermatophyta</taxon>
        <taxon>Magnoliopsida</taxon>
        <taxon>eudicotyledons</taxon>
        <taxon>Gunneridae</taxon>
        <taxon>Pentapetalae</taxon>
        <taxon>asterids</taxon>
        <taxon>lamiids</taxon>
        <taxon>Boraginales</taxon>
        <taxon>Boraginaceae</taxon>
        <taxon>Boraginoideae</taxon>
        <taxon>Lithospermeae</taxon>
        <taxon>Lithospermum</taxon>
    </lineage>
</organism>
<evidence type="ECO:0000256" key="2">
    <source>
        <dbReference type="SAM" id="MobiDB-lite"/>
    </source>
</evidence>
<evidence type="ECO:0000313" key="4">
    <source>
        <dbReference type="Proteomes" id="UP001454036"/>
    </source>
</evidence>
<evidence type="ECO:0000313" key="3">
    <source>
        <dbReference type="EMBL" id="GAA0160074.1"/>
    </source>
</evidence>
<protein>
    <submittedName>
        <fullName evidence="3">Uncharacterized protein</fullName>
    </submittedName>
</protein>
<keyword evidence="4" id="KW-1185">Reference proteome</keyword>
<feature type="region of interest" description="Disordered" evidence="2">
    <location>
        <begin position="118"/>
        <end position="139"/>
    </location>
</feature>
<evidence type="ECO:0000256" key="1">
    <source>
        <dbReference type="SAM" id="Coils"/>
    </source>
</evidence>